<dbReference type="GeneID" id="81427397"/>
<gene>
    <name evidence="2" type="ORF">N7482_006096</name>
</gene>
<reference evidence="2" key="2">
    <citation type="journal article" date="2023" name="IMA Fungus">
        <title>Comparative genomic study of the Penicillium genus elucidates a diverse pangenome and 15 lateral gene transfer events.</title>
        <authorList>
            <person name="Petersen C."/>
            <person name="Sorensen T."/>
            <person name="Nielsen M.R."/>
            <person name="Sondergaard T.E."/>
            <person name="Sorensen J.L."/>
            <person name="Fitzpatrick D.A."/>
            <person name="Frisvad J.C."/>
            <person name="Nielsen K.L."/>
        </authorList>
    </citation>
    <scope>NUCLEOTIDE SEQUENCE</scope>
    <source>
        <strain evidence="2">IBT 26290</strain>
    </source>
</reference>
<proteinExistence type="predicted"/>
<protein>
    <submittedName>
        <fullName evidence="2">Uncharacterized protein</fullName>
    </submittedName>
</protein>
<reference evidence="2" key="1">
    <citation type="submission" date="2022-11" db="EMBL/GenBank/DDBJ databases">
        <authorList>
            <person name="Petersen C."/>
        </authorList>
    </citation>
    <scope>NUCLEOTIDE SEQUENCE</scope>
    <source>
        <strain evidence="2">IBT 26290</strain>
    </source>
</reference>
<feature type="region of interest" description="Disordered" evidence="1">
    <location>
        <begin position="1"/>
        <end position="28"/>
    </location>
</feature>
<organism evidence="2 3">
    <name type="scientific">Penicillium canariense</name>
    <dbReference type="NCBI Taxonomy" id="189055"/>
    <lineage>
        <taxon>Eukaryota</taxon>
        <taxon>Fungi</taxon>
        <taxon>Dikarya</taxon>
        <taxon>Ascomycota</taxon>
        <taxon>Pezizomycotina</taxon>
        <taxon>Eurotiomycetes</taxon>
        <taxon>Eurotiomycetidae</taxon>
        <taxon>Eurotiales</taxon>
        <taxon>Aspergillaceae</taxon>
        <taxon>Penicillium</taxon>
    </lineage>
</organism>
<accession>A0A9W9I642</accession>
<evidence type="ECO:0000313" key="3">
    <source>
        <dbReference type="Proteomes" id="UP001149163"/>
    </source>
</evidence>
<evidence type="ECO:0000313" key="2">
    <source>
        <dbReference type="EMBL" id="KAJ5167315.1"/>
    </source>
</evidence>
<dbReference type="EMBL" id="JAPQKN010000003">
    <property type="protein sequence ID" value="KAJ5167315.1"/>
    <property type="molecule type" value="Genomic_DNA"/>
</dbReference>
<evidence type="ECO:0000256" key="1">
    <source>
        <dbReference type="SAM" id="MobiDB-lite"/>
    </source>
</evidence>
<dbReference type="AlphaFoldDB" id="A0A9W9I642"/>
<dbReference type="RefSeq" id="XP_056543776.1">
    <property type="nucleotide sequence ID" value="XM_056688221.1"/>
</dbReference>
<sequence length="114" mass="12496">MWERAPPSLMPQIEAQTCNKEPDLSGDETDMEVGVEMRGRGSTGENPKKLWLALCLYGNPRGSVAEPGRKMGGGKAVKYPLAAKIYGCHELVQALQFVTEERLGMLNMAKMIGE</sequence>
<comment type="caution">
    <text evidence="2">The sequence shown here is derived from an EMBL/GenBank/DDBJ whole genome shotgun (WGS) entry which is preliminary data.</text>
</comment>
<name>A0A9W9I642_9EURO</name>
<dbReference type="Proteomes" id="UP001149163">
    <property type="component" value="Unassembled WGS sequence"/>
</dbReference>
<keyword evidence="3" id="KW-1185">Reference proteome</keyword>